<accession>A0A8I1ECX8</accession>
<feature type="region of interest" description="Disordered" evidence="1">
    <location>
        <begin position="62"/>
        <end position="87"/>
    </location>
</feature>
<evidence type="ECO:0000313" key="3">
    <source>
        <dbReference type="Proteomes" id="UP000637061"/>
    </source>
</evidence>
<dbReference type="EMBL" id="JAEHTE010000002">
    <property type="protein sequence ID" value="MBI6882973.1"/>
    <property type="molecule type" value="Genomic_DNA"/>
</dbReference>
<comment type="caution">
    <text evidence="2">The sequence shown here is derived from an EMBL/GenBank/DDBJ whole genome shotgun (WGS) entry which is preliminary data.</text>
</comment>
<gene>
    <name evidence="2" type="ORF">JEU22_03525</name>
</gene>
<feature type="compositionally biased region" description="Polar residues" evidence="1">
    <location>
        <begin position="70"/>
        <end position="87"/>
    </location>
</feature>
<protein>
    <submittedName>
        <fullName evidence="2">Uncharacterized protein</fullName>
    </submittedName>
</protein>
<proteinExistence type="predicted"/>
<dbReference type="Proteomes" id="UP000637061">
    <property type="component" value="Unassembled WGS sequence"/>
</dbReference>
<reference evidence="2" key="1">
    <citation type="submission" date="2020-12" db="EMBL/GenBank/DDBJ databases">
        <title>Enhanced detection system for hospital associated transmission using whole genome sequencing surveillance.</title>
        <authorList>
            <person name="Harrison L.H."/>
            <person name="Van Tyne D."/>
            <person name="Marsh J.W."/>
            <person name="Griffith M.P."/>
            <person name="Snyder D.J."/>
            <person name="Cooper V.S."/>
            <person name="Mustapha M."/>
        </authorList>
    </citation>
    <scope>NUCLEOTIDE SEQUENCE</scope>
    <source>
        <strain evidence="2">PSB00042</strain>
    </source>
</reference>
<organism evidence="2 3">
    <name type="scientific">Pseudomonas putida</name>
    <name type="common">Arthrobacter siderocapsulatus</name>
    <dbReference type="NCBI Taxonomy" id="303"/>
    <lineage>
        <taxon>Bacteria</taxon>
        <taxon>Pseudomonadati</taxon>
        <taxon>Pseudomonadota</taxon>
        <taxon>Gammaproteobacteria</taxon>
        <taxon>Pseudomonadales</taxon>
        <taxon>Pseudomonadaceae</taxon>
        <taxon>Pseudomonas</taxon>
    </lineage>
</organism>
<dbReference type="AlphaFoldDB" id="A0A8I1ECX8"/>
<sequence>MSDLKFSGFGGPARPIQSDEVIGILESGSSYQEGTPHSTMLREAKQALAGIKKYIKDYCRPQIGRRKTNDYSPSNSKEFSARVSNDQ</sequence>
<evidence type="ECO:0000256" key="1">
    <source>
        <dbReference type="SAM" id="MobiDB-lite"/>
    </source>
</evidence>
<dbReference type="RefSeq" id="WP_198746595.1">
    <property type="nucleotide sequence ID" value="NZ_JAEHTE010000002.1"/>
</dbReference>
<name>A0A8I1ECX8_PSEPU</name>
<evidence type="ECO:0000313" key="2">
    <source>
        <dbReference type="EMBL" id="MBI6882973.1"/>
    </source>
</evidence>